<dbReference type="RefSeq" id="WP_345969166.1">
    <property type="nucleotide sequence ID" value="NZ_CP147920.1"/>
</dbReference>
<gene>
    <name evidence="1" type="ORF">WCY31_07295</name>
</gene>
<protein>
    <submittedName>
        <fullName evidence="1">Uncharacterized protein</fullName>
    </submittedName>
</protein>
<sequence>MKWFENFRFWSVRVLLLLTFLSYYLLMVLTHFDIVEAYANPLQPFKGSVYFVGTNLYAGPYPDPAALERLQRRNGIRRVVSVLNPETPFVRELVLSEAEACRRLGMEYIVLPDAETPELAGALAPSKIKTYVHGYFMTSGFSRMVRDVAARSVQ</sequence>
<proteinExistence type="predicted"/>
<dbReference type="Proteomes" id="UP001447842">
    <property type="component" value="Chromosome"/>
</dbReference>
<evidence type="ECO:0000313" key="1">
    <source>
        <dbReference type="EMBL" id="XAU14059.1"/>
    </source>
</evidence>
<reference evidence="1 2" key="1">
    <citation type="submission" date="2024-03" db="EMBL/GenBank/DDBJ databases">
        <title>Sulfurimonas sp. HSL3-1.</title>
        <authorList>
            <person name="Wang S."/>
        </authorList>
    </citation>
    <scope>NUCLEOTIDE SEQUENCE [LARGE SCALE GENOMIC DNA]</scope>
    <source>
        <strain evidence="1 2">HSL3-1</strain>
    </source>
</reference>
<dbReference type="InterPro" id="IPR029021">
    <property type="entry name" value="Prot-tyrosine_phosphatase-like"/>
</dbReference>
<dbReference type="Gene3D" id="3.90.190.10">
    <property type="entry name" value="Protein tyrosine phosphatase superfamily"/>
    <property type="match status" value="1"/>
</dbReference>
<name>A0ABZ3H6X2_9BACT</name>
<evidence type="ECO:0000313" key="2">
    <source>
        <dbReference type="Proteomes" id="UP001447842"/>
    </source>
</evidence>
<accession>A0ABZ3H6X2</accession>
<dbReference type="EMBL" id="CP147920">
    <property type="protein sequence ID" value="XAU14059.1"/>
    <property type="molecule type" value="Genomic_DNA"/>
</dbReference>
<keyword evidence="2" id="KW-1185">Reference proteome</keyword>
<organism evidence="1 2">
    <name type="scientific">Sulfurimonas diazotrophicus</name>
    <dbReference type="NCBI Taxonomy" id="3131939"/>
    <lineage>
        <taxon>Bacteria</taxon>
        <taxon>Pseudomonadati</taxon>
        <taxon>Campylobacterota</taxon>
        <taxon>Epsilonproteobacteria</taxon>
        <taxon>Campylobacterales</taxon>
        <taxon>Sulfurimonadaceae</taxon>
        <taxon>Sulfurimonas</taxon>
    </lineage>
</organism>